<evidence type="ECO:0000313" key="2">
    <source>
        <dbReference type="EMBL" id="KAK9731774.1"/>
    </source>
</evidence>
<sequence length="168" mass="19096">MSDRRTFVGTLSDAQNAIGPTRRLRMRILAAHAIEVVLTGAPRCGRIGNYALGAELAFVQQSRDSLHRASSHAVGVPRTCSKFKSPAFVQQSRDSLHRASSHAVGVPRTCSKFKSPEPDLSQQRESHLIYDEEGQANKRRSNVLQGLCYYFRQFFCFFLFWFFPRIRD</sequence>
<accession>A0AAW1LD37</accession>
<gene>
    <name evidence="2" type="ORF">QE152_g13363</name>
</gene>
<proteinExistence type="predicted"/>
<feature type="transmembrane region" description="Helical" evidence="1">
    <location>
        <begin position="147"/>
        <end position="163"/>
    </location>
</feature>
<protein>
    <submittedName>
        <fullName evidence="2">Uncharacterized protein</fullName>
    </submittedName>
</protein>
<keyword evidence="3" id="KW-1185">Reference proteome</keyword>
<keyword evidence="1" id="KW-1133">Transmembrane helix</keyword>
<evidence type="ECO:0000313" key="3">
    <source>
        <dbReference type="Proteomes" id="UP001458880"/>
    </source>
</evidence>
<dbReference type="Proteomes" id="UP001458880">
    <property type="component" value="Unassembled WGS sequence"/>
</dbReference>
<keyword evidence="1" id="KW-0472">Membrane</keyword>
<evidence type="ECO:0000256" key="1">
    <source>
        <dbReference type="SAM" id="Phobius"/>
    </source>
</evidence>
<reference evidence="2 3" key="1">
    <citation type="journal article" date="2024" name="BMC Genomics">
        <title>De novo assembly and annotation of Popillia japonica's genome with initial clues to its potential as an invasive pest.</title>
        <authorList>
            <person name="Cucini C."/>
            <person name="Boschi S."/>
            <person name="Funari R."/>
            <person name="Cardaioli E."/>
            <person name="Iannotti N."/>
            <person name="Marturano G."/>
            <person name="Paoli F."/>
            <person name="Bruttini M."/>
            <person name="Carapelli A."/>
            <person name="Frati F."/>
            <person name="Nardi F."/>
        </authorList>
    </citation>
    <scope>NUCLEOTIDE SEQUENCE [LARGE SCALE GENOMIC DNA]</scope>
    <source>
        <strain evidence="2">DMR45628</strain>
    </source>
</reference>
<name>A0AAW1LD37_POPJA</name>
<dbReference type="AlphaFoldDB" id="A0AAW1LD37"/>
<comment type="caution">
    <text evidence="2">The sequence shown here is derived from an EMBL/GenBank/DDBJ whole genome shotgun (WGS) entry which is preliminary data.</text>
</comment>
<organism evidence="2 3">
    <name type="scientific">Popillia japonica</name>
    <name type="common">Japanese beetle</name>
    <dbReference type="NCBI Taxonomy" id="7064"/>
    <lineage>
        <taxon>Eukaryota</taxon>
        <taxon>Metazoa</taxon>
        <taxon>Ecdysozoa</taxon>
        <taxon>Arthropoda</taxon>
        <taxon>Hexapoda</taxon>
        <taxon>Insecta</taxon>
        <taxon>Pterygota</taxon>
        <taxon>Neoptera</taxon>
        <taxon>Endopterygota</taxon>
        <taxon>Coleoptera</taxon>
        <taxon>Polyphaga</taxon>
        <taxon>Scarabaeiformia</taxon>
        <taxon>Scarabaeidae</taxon>
        <taxon>Rutelinae</taxon>
        <taxon>Popillia</taxon>
    </lineage>
</organism>
<dbReference type="EMBL" id="JASPKY010000127">
    <property type="protein sequence ID" value="KAK9731774.1"/>
    <property type="molecule type" value="Genomic_DNA"/>
</dbReference>
<keyword evidence="1" id="KW-0812">Transmembrane</keyword>